<evidence type="ECO:0000313" key="7">
    <source>
        <dbReference type="EMBL" id="MBD2751379.1"/>
    </source>
</evidence>
<feature type="transmembrane region" description="Helical" evidence="6">
    <location>
        <begin position="21"/>
        <end position="43"/>
    </location>
</feature>
<keyword evidence="8" id="KW-1185">Reference proteome</keyword>
<gene>
    <name evidence="7" type="ORF">IC230_00630</name>
</gene>
<feature type="transmembrane region" description="Helical" evidence="6">
    <location>
        <begin position="223"/>
        <end position="240"/>
    </location>
</feature>
<keyword evidence="2" id="KW-1003">Cell membrane</keyword>
<evidence type="ECO:0000256" key="6">
    <source>
        <dbReference type="SAM" id="Phobius"/>
    </source>
</evidence>
<dbReference type="AlphaFoldDB" id="A0A927AX22"/>
<accession>A0A927AX22</accession>
<comment type="caution">
    <text evidence="7">The sequence shown here is derived from an EMBL/GenBank/DDBJ whole genome shotgun (WGS) entry which is preliminary data.</text>
</comment>
<feature type="transmembrane region" description="Helical" evidence="6">
    <location>
        <begin position="89"/>
        <end position="111"/>
    </location>
</feature>
<organism evidence="7 8">
    <name type="scientific">Spirosoma validum</name>
    <dbReference type="NCBI Taxonomy" id="2771355"/>
    <lineage>
        <taxon>Bacteria</taxon>
        <taxon>Pseudomonadati</taxon>
        <taxon>Bacteroidota</taxon>
        <taxon>Cytophagia</taxon>
        <taxon>Cytophagales</taxon>
        <taxon>Cytophagaceae</taxon>
        <taxon>Spirosoma</taxon>
    </lineage>
</organism>
<dbReference type="RefSeq" id="WP_191037028.1">
    <property type="nucleotide sequence ID" value="NZ_JACXAA010000001.1"/>
</dbReference>
<feature type="transmembrane region" description="Helical" evidence="6">
    <location>
        <begin position="49"/>
        <end position="68"/>
    </location>
</feature>
<feature type="transmembrane region" description="Helical" evidence="6">
    <location>
        <begin position="299"/>
        <end position="319"/>
    </location>
</feature>
<feature type="transmembrane region" description="Helical" evidence="6">
    <location>
        <begin position="260"/>
        <end position="278"/>
    </location>
</feature>
<dbReference type="InterPro" id="IPR050833">
    <property type="entry name" value="Poly_Biosynth_Transport"/>
</dbReference>
<sequence>MKRVIDRTISPTISATRPLTTLIVGQAISALMALIYGKLTALYIPPAEWGDYSLLVAAMTLLHGFLVTPTNQSFKTALARFPRRQVIRFYSRILLLIYLTVVLTAALLAGLYYQNSVFGLVWLAAFGQVIYQLGNDYLNVSGQHRRYVLIQIAYAISNVLTLFVFVVGFNQQTSTGVWQSMALLNSLFSILAYWHLDQASRTAEFLSEAVTDLVELSQAYKQYVGPLLSLAFWGWVINYADRYLIRLYLADAGVGQYVMGYSLGSKLLILVAPFLTFLSPKILSLRATGQPSASANPLLLRYLAQYVLLAGTGCFLFYLGREWIGELLLSNRYRAAFPIGPIVAIGYLFLTSIHLLEVKWYAFGQTRLVLWHNIAGAVLNVTFTSLLIPRLGILGAALATLAGFAGQFLLAIWLFLSARYNGYETLPPDTLTLRSL</sequence>
<keyword evidence="3 6" id="KW-0812">Transmembrane</keyword>
<feature type="transmembrane region" description="Helical" evidence="6">
    <location>
        <begin position="176"/>
        <end position="196"/>
    </location>
</feature>
<evidence type="ECO:0000256" key="5">
    <source>
        <dbReference type="ARBA" id="ARBA00023136"/>
    </source>
</evidence>
<reference evidence="7" key="1">
    <citation type="submission" date="2020-09" db="EMBL/GenBank/DDBJ databases">
        <authorList>
            <person name="Kim M.K."/>
        </authorList>
    </citation>
    <scope>NUCLEOTIDE SEQUENCE</scope>
    <source>
        <strain evidence="7">BT704</strain>
    </source>
</reference>
<keyword evidence="4 6" id="KW-1133">Transmembrane helix</keyword>
<dbReference type="Proteomes" id="UP000653797">
    <property type="component" value="Unassembled WGS sequence"/>
</dbReference>
<keyword evidence="5 6" id="KW-0472">Membrane</keyword>
<feature type="transmembrane region" description="Helical" evidence="6">
    <location>
        <begin position="147"/>
        <end position="170"/>
    </location>
</feature>
<feature type="transmembrane region" description="Helical" evidence="6">
    <location>
        <begin position="117"/>
        <end position="135"/>
    </location>
</feature>
<protein>
    <submittedName>
        <fullName evidence="7">Polysaccharide biosynthesis C-terminal domain-containing protein</fullName>
    </submittedName>
</protein>
<feature type="transmembrane region" description="Helical" evidence="6">
    <location>
        <begin position="368"/>
        <end position="388"/>
    </location>
</feature>
<evidence type="ECO:0000313" key="8">
    <source>
        <dbReference type="Proteomes" id="UP000653797"/>
    </source>
</evidence>
<evidence type="ECO:0000256" key="2">
    <source>
        <dbReference type="ARBA" id="ARBA00022475"/>
    </source>
</evidence>
<proteinExistence type="predicted"/>
<feature type="transmembrane region" description="Helical" evidence="6">
    <location>
        <begin position="339"/>
        <end position="356"/>
    </location>
</feature>
<dbReference type="GO" id="GO:0005886">
    <property type="term" value="C:plasma membrane"/>
    <property type="evidence" value="ECO:0007669"/>
    <property type="project" value="UniProtKB-SubCell"/>
</dbReference>
<dbReference type="EMBL" id="JACXAA010000001">
    <property type="protein sequence ID" value="MBD2751379.1"/>
    <property type="molecule type" value="Genomic_DNA"/>
</dbReference>
<dbReference type="PANTHER" id="PTHR30250">
    <property type="entry name" value="PST FAMILY PREDICTED COLANIC ACID TRANSPORTER"/>
    <property type="match status" value="1"/>
</dbReference>
<name>A0A927AX22_9BACT</name>
<evidence type="ECO:0000256" key="3">
    <source>
        <dbReference type="ARBA" id="ARBA00022692"/>
    </source>
</evidence>
<evidence type="ECO:0000256" key="4">
    <source>
        <dbReference type="ARBA" id="ARBA00022989"/>
    </source>
</evidence>
<evidence type="ECO:0000256" key="1">
    <source>
        <dbReference type="ARBA" id="ARBA00004651"/>
    </source>
</evidence>
<dbReference type="PANTHER" id="PTHR30250:SF11">
    <property type="entry name" value="O-ANTIGEN TRANSPORTER-RELATED"/>
    <property type="match status" value="1"/>
</dbReference>
<comment type="subcellular location">
    <subcellularLocation>
        <location evidence="1">Cell membrane</location>
        <topology evidence="1">Multi-pass membrane protein</topology>
    </subcellularLocation>
</comment>
<feature type="transmembrane region" description="Helical" evidence="6">
    <location>
        <begin position="394"/>
        <end position="416"/>
    </location>
</feature>